<dbReference type="KEGG" id="ccha:ELD05_13065"/>
<dbReference type="EMBL" id="CP034791">
    <property type="protein sequence ID" value="AZT91455.1"/>
    <property type="molecule type" value="Genomic_DNA"/>
</dbReference>
<name>A0A3T0D8I0_9FIRM</name>
<sequence length="105" mass="12358">MKKLIVAGKWGFVKREKNIKFLKEWGLLIDDVKDILLDLQPGDYVKGPEQDRLDGKEGDIWIFKNSRYLDVCIYIKLRYNPPEEVVCISFHEDESQEKGVKKNDE</sequence>
<protein>
    <recommendedName>
        <fullName evidence="3">Toxin</fullName>
    </recommendedName>
</protein>
<organism evidence="1 2">
    <name type="scientific">Caldicellulosiruptor changbaiensis</name>
    <dbReference type="NCBI Taxonomy" id="1222016"/>
    <lineage>
        <taxon>Bacteria</taxon>
        <taxon>Bacillati</taxon>
        <taxon>Bacillota</taxon>
        <taxon>Bacillota incertae sedis</taxon>
        <taxon>Caldicellulosiruptorales</taxon>
        <taxon>Caldicellulosiruptoraceae</taxon>
        <taxon>Caldicellulosiruptor</taxon>
    </lineage>
</organism>
<dbReference type="Gene3D" id="3.30.2310.40">
    <property type="match status" value="1"/>
</dbReference>
<gene>
    <name evidence="1" type="ORF">ELD05_13065</name>
</gene>
<evidence type="ECO:0000313" key="1">
    <source>
        <dbReference type="EMBL" id="AZT91455.1"/>
    </source>
</evidence>
<proteinExistence type="predicted"/>
<dbReference type="InterPro" id="IPR038493">
    <property type="entry name" value="MqsR_sf"/>
</dbReference>
<dbReference type="AlphaFoldDB" id="A0A3T0D8I0"/>
<reference evidence="1 2" key="1">
    <citation type="submission" date="2018-12" db="EMBL/GenBank/DDBJ databases">
        <title>Genome sequence from the cellulolytic species, Caldicellulosiruptor changbaiensis.</title>
        <authorList>
            <person name="Blumer-Schuette S.E."/>
            <person name="Mendoza C."/>
        </authorList>
    </citation>
    <scope>NUCLEOTIDE SEQUENCE [LARGE SCALE GENOMIC DNA]</scope>
    <source>
        <strain evidence="1 2">CBS-Z</strain>
    </source>
</reference>
<dbReference type="Proteomes" id="UP000282930">
    <property type="component" value="Chromosome"/>
</dbReference>
<keyword evidence="2" id="KW-1185">Reference proteome</keyword>
<evidence type="ECO:0008006" key="3">
    <source>
        <dbReference type="Google" id="ProtNLM"/>
    </source>
</evidence>
<accession>A0A3T0D8I0</accession>
<evidence type="ECO:0000313" key="2">
    <source>
        <dbReference type="Proteomes" id="UP000282930"/>
    </source>
</evidence>